<name>A0A8J2UPS4_9BURK</name>
<dbReference type="Pfam" id="PF04364">
    <property type="entry name" value="DNA_pol3_chi"/>
    <property type="match status" value="1"/>
</dbReference>
<dbReference type="RefSeq" id="WP_188395886.1">
    <property type="nucleotide sequence ID" value="NZ_BMCG01000003.1"/>
</dbReference>
<dbReference type="NCBIfam" id="NF004348">
    <property type="entry name" value="PRK05728.1-5"/>
    <property type="match status" value="1"/>
</dbReference>
<dbReference type="EMBL" id="BMCG01000003">
    <property type="protein sequence ID" value="GGC09332.1"/>
    <property type="molecule type" value="Genomic_DNA"/>
</dbReference>
<evidence type="ECO:0000313" key="1">
    <source>
        <dbReference type="EMBL" id="GGC09332.1"/>
    </source>
</evidence>
<sequence length="141" mass="16301">MTRIDFHSNVPDKIAYACRLARKARKADFRIVILTQDRAQMTRLDEMMWTFSEHDFLPHVALDDALASQTPILLTADPAAEVPHHDILINLSDTPPAQFARFTRMFEIISMDGTDRDAGRQRYTYYKQRGYPLTHFVADNT</sequence>
<proteinExistence type="predicted"/>
<dbReference type="Proteomes" id="UP000620266">
    <property type="component" value="Unassembled WGS sequence"/>
</dbReference>
<organism evidence="1 2">
    <name type="scientific">Oxalicibacterium flavum</name>
    <dbReference type="NCBI Taxonomy" id="179467"/>
    <lineage>
        <taxon>Bacteria</taxon>
        <taxon>Pseudomonadati</taxon>
        <taxon>Pseudomonadota</taxon>
        <taxon>Betaproteobacteria</taxon>
        <taxon>Burkholderiales</taxon>
        <taxon>Oxalobacteraceae</taxon>
        <taxon>Oxalicibacterium</taxon>
    </lineage>
</organism>
<dbReference type="Gene3D" id="3.40.50.10110">
    <property type="entry name" value="DNA polymerase III subunit chi"/>
    <property type="match status" value="1"/>
</dbReference>
<comment type="caution">
    <text evidence="1">The sequence shown here is derived from an EMBL/GenBank/DDBJ whole genome shotgun (WGS) entry which is preliminary data.</text>
</comment>
<dbReference type="InterPro" id="IPR036768">
    <property type="entry name" value="PolIII_chi_sf"/>
</dbReference>
<dbReference type="GO" id="GO:0006260">
    <property type="term" value="P:DNA replication"/>
    <property type="evidence" value="ECO:0007669"/>
    <property type="project" value="InterPro"/>
</dbReference>
<dbReference type="InterPro" id="IPR007459">
    <property type="entry name" value="DNA_pol3_chi"/>
</dbReference>
<dbReference type="PANTHER" id="PTHR38767:SF1">
    <property type="entry name" value="DNA POLYMERASE III SUBUNIT CHI"/>
    <property type="match status" value="1"/>
</dbReference>
<gene>
    <name evidence="1" type="ORF">GCM10007205_18070</name>
</gene>
<dbReference type="AlphaFoldDB" id="A0A8J2UPS4"/>
<dbReference type="GO" id="GO:0003887">
    <property type="term" value="F:DNA-directed DNA polymerase activity"/>
    <property type="evidence" value="ECO:0007669"/>
    <property type="project" value="InterPro"/>
</dbReference>
<dbReference type="GO" id="GO:0003677">
    <property type="term" value="F:DNA binding"/>
    <property type="evidence" value="ECO:0007669"/>
    <property type="project" value="InterPro"/>
</dbReference>
<dbReference type="PANTHER" id="PTHR38767">
    <property type="entry name" value="DNA POLYMERASE III SUBUNIT CHI"/>
    <property type="match status" value="1"/>
</dbReference>
<protein>
    <submittedName>
        <fullName evidence="1">DNA polymerase III subunit chi</fullName>
    </submittedName>
</protein>
<evidence type="ECO:0000313" key="2">
    <source>
        <dbReference type="Proteomes" id="UP000620266"/>
    </source>
</evidence>
<reference evidence="1" key="2">
    <citation type="submission" date="2020-09" db="EMBL/GenBank/DDBJ databases">
        <authorList>
            <person name="Sun Q."/>
            <person name="Sedlacek I."/>
        </authorList>
    </citation>
    <scope>NUCLEOTIDE SEQUENCE</scope>
    <source>
        <strain evidence="1">CCM 7086</strain>
    </source>
</reference>
<keyword evidence="2" id="KW-1185">Reference proteome</keyword>
<dbReference type="GO" id="GO:0032298">
    <property type="term" value="P:positive regulation of DNA-templated DNA replication initiation"/>
    <property type="evidence" value="ECO:0007669"/>
    <property type="project" value="TreeGrafter"/>
</dbReference>
<dbReference type="SUPFAM" id="SSF102400">
    <property type="entry name" value="DNA polymerase III chi subunit"/>
    <property type="match status" value="1"/>
</dbReference>
<reference evidence="1" key="1">
    <citation type="journal article" date="2014" name="Int. J. Syst. Evol. Microbiol.">
        <title>Complete genome sequence of Corynebacterium casei LMG S-19264T (=DSM 44701T), isolated from a smear-ripened cheese.</title>
        <authorList>
            <consortium name="US DOE Joint Genome Institute (JGI-PGF)"/>
            <person name="Walter F."/>
            <person name="Albersmeier A."/>
            <person name="Kalinowski J."/>
            <person name="Ruckert C."/>
        </authorList>
    </citation>
    <scope>NUCLEOTIDE SEQUENCE</scope>
    <source>
        <strain evidence="1">CCM 7086</strain>
    </source>
</reference>
<accession>A0A8J2UPS4</accession>